<organism evidence="2 3">
    <name type="scientific">Naematelia encephala</name>
    <dbReference type="NCBI Taxonomy" id="71784"/>
    <lineage>
        <taxon>Eukaryota</taxon>
        <taxon>Fungi</taxon>
        <taxon>Dikarya</taxon>
        <taxon>Basidiomycota</taxon>
        <taxon>Agaricomycotina</taxon>
        <taxon>Tremellomycetes</taxon>
        <taxon>Tremellales</taxon>
        <taxon>Naemateliaceae</taxon>
        <taxon>Naematelia</taxon>
    </lineage>
</organism>
<name>A0A1Y2AIX6_9TREE</name>
<dbReference type="InParanoid" id="A0A1Y2AIX6"/>
<gene>
    <name evidence="2" type="ORF">BCR39DRAFT_551904</name>
</gene>
<protein>
    <submittedName>
        <fullName evidence="2">Uncharacterized protein</fullName>
    </submittedName>
</protein>
<evidence type="ECO:0000256" key="1">
    <source>
        <dbReference type="SAM" id="MobiDB-lite"/>
    </source>
</evidence>
<accession>A0A1Y2AIX6</accession>
<comment type="caution">
    <text evidence="2">The sequence shown here is derived from an EMBL/GenBank/DDBJ whole genome shotgun (WGS) entry which is preliminary data.</text>
</comment>
<proteinExistence type="predicted"/>
<dbReference type="AlphaFoldDB" id="A0A1Y2AIX6"/>
<reference evidence="2 3" key="1">
    <citation type="submission" date="2016-07" db="EMBL/GenBank/DDBJ databases">
        <title>Pervasive Adenine N6-methylation of Active Genes in Fungi.</title>
        <authorList>
            <consortium name="DOE Joint Genome Institute"/>
            <person name="Mondo S.J."/>
            <person name="Dannebaum R.O."/>
            <person name="Kuo R.C."/>
            <person name="Labutti K."/>
            <person name="Haridas S."/>
            <person name="Kuo A."/>
            <person name="Salamov A."/>
            <person name="Ahrendt S.R."/>
            <person name="Lipzen A."/>
            <person name="Sullivan W."/>
            <person name="Andreopoulos W.B."/>
            <person name="Clum A."/>
            <person name="Lindquist E."/>
            <person name="Daum C."/>
            <person name="Ramamoorthy G.K."/>
            <person name="Gryganskyi A."/>
            <person name="Culley D."/>
            <person name="Magnuson J.K."/>
            <person name="James T.Y."/>
            <person name="O'Malley M.A."/>
            <person name="Stajich J.E."/>
            <person name="Spatafora J.W."/>
            <person name="Visel A."/>
            <person name="Grigoriev I.V."/>
        </authorList>
    </citation>
    <scope>NUCLEOTIDE SEQUENCE [LARGE SCALE GENOMIC DNA]</scope>
    <source>
        <strain evidence="2 3">68-887.2</strain>
    </source>
</reference>
<feature type="region of interest" description="Disordered" evidence="1">
    <location>
        <begin position="332"/>
        <end position="351"/>
    </location>
</feature>
<dbReference type="EMBL" id="MCFC01000096">
    <property type="protein sequence ID" value="ORY22240.1"/>
    <property type="molecule type" value="Genomic_DNA"/>
</dbReference>
<evidence type="ECO:0000313" key="3">
    <source>
        <dbReference type="Proteomes" id="UP000193986"/>
    </source>
</evidence>
<evidence type="ECO:0000313" key="2">
    <source>
        <dbReference type="EMBL" id="ORY22240.1"/>
    </source>
</evidence>
<dbReference type="Proteomes" id="UP000193986">
    <property type="component" value="Unassembled WGS sequence"/>
</dbReference>
<keyword evidence="3" id="KW-1185">Reference proteome</keyword>
<sequence>MEHMTIPGLPGQPSLTILLTQPNVLPAKRWDLKHFQSVVEPSLLQDRNSMAEFACTTLNPKDDVLPVTFARLPSDCTWSPFDLVTSVIEQGKGDVSVRAIRCVVASEERDPEAIGWLIQDNEGKGLSADLEEMTDWAFSVDKQCDSASMLFTSHRDGFPTAWLLLSRLTDASYRNSSFQVDSANSLLSTSPEYFLGLYEPLLDSIANGPVATRIIHTVHVQETAGLSCSTSCHLELPWSNFEHLFTHCGQEPASQAAYYSPASRNYAMVTNTASSTLPLATLGRAPHSKEGLPSFASQDASSYQILVSNSIPSYMRGTRSSMSKRRVPMTLAPPTAKRGFTDKPGLCTTSVRRPRNPAVAFSELPYLRGGLSKRPESSATILTDILPAKNQRPTNSMGSRFGLPHYACTSPPHPLSSVGYSAPKHHSSRDRSIDIPSHEVNEQIDSASWSIESLGDHKVKKILANGLPITPPQSIDYTATIDELSTHPVDTFQGNAQTSAPQILLGERGDIRRSANSMFPGTETVTSGNAAKLLLGMADFGLQHCSLSTQLQHVARSVADCPETAVDEVFRLVGCMMQLISDGLYKPGTEEAAQ</sequence>